<proteinExistence type="predicted"/>
<dbReference type="InterPro" id="IPR053351">
    <property type="entry name" value="Chloroplast_NDH_Assembly"/>
</dbReference>
<dbReference type="PANTHER" id="PTHR36719">
    <property type="entry name" value="OS01G0676200 PROTEIN"/>
    <property type="match status" value="1"/>
</dbReference>
<feature type="region of interest" description="Disordered" evidence="1">
    <location>
        <begin position="89"/>
        <end position="110"/>
    </location>
</feature>
<dbReference type="EMBL" id="JBHFFA010000001">
    <property type="protein sequence ID" value="KAL2652880.1"/>
    <property type="molecule type" value="Genomic_DNA"/>
</dbReference>
<protein>
    <submittedName>
        <fullName evidence="2">Uncharacterized protein</fullName>
    </submittedName>
</protein>
<feature type="compositionally biased region" description="Acidic residues" evidence="1">
    <location>
        <begin position="90"/>
        <end position="102"/>
    </location>
</feature>
<organism evidence="2 3">
    <name type="scientific">Riccia fluitans</name>
    <dbReference type="NCBI Taxonomy" id="41844"/>
    <lineage>
        <taxon>Eukaryota</taxon>
        <taxon>Viridiplantae</taxon>
        <taxon>Streptophyta</taxon>
        <taxon>Embryophyta</taxon>
        <taxon>Marchantiophyta</taxon>
        <taxon>Marchantiopsida</taxon>
        <taxon>Marchantiidae</taxon>
        <taxon>Marchantiales</taxon>
        <taxon>Ricciaceae</taxon>
        <taxon>Riccia</taxon>
    </lineage>
</organism>
<evidence type="ECO:0000313" key="2">
    <source>
        <dbReference type="EMBL" id="KAL2652880.1"/>
    </source>
</evidence>
<comment type="caution">
    <text evidence="2">The sequence shown here is derived from an EMBL/GenBank/DDBJ whole genome shotgun (WGS) entry which is preliminary data.</text>
</comment>
<dbReference type="PANTHER" id="PTHR36719:SF1">
    <property type="entry name" value="PROTEIN CHLORORESPIRATORY REDUCTION 41, CHLOROPLASTIC"/>
    <property type="match status" value="1"/>
</dbReference>
<name>A0ABD1ZPM4_9MARC</name>
<evidence type="ECO:0000256" key="1">
    <source>
        <dbReference type="SAM" id="MobiDB-lite"/>
    </source>
</evidence>
<reference evidence="2 3" key="1">
    <citation type="submission" date="2024-09" db="EMBL/GenBank/DDBJ databases">
        <title>Chromosome-scale assembly of Riccia fluitans.</title>
        <authorList>
            <person name="Paukszto L."/>
            <person name="Sawicki J."/>
            <person name="Karawczyk K."/>
            <person name="Piernik-Szablinska J."/>
            <person name="Szczecinska M."/>
            <person name="Mazdziarz M."/>
        </authorList>
    </citation>
    <scope>NUCLEOTIDE SEQUENCE [LARGE SCALE GENOMIC DNA]</scope>
    <source>
        <strain evidence="2">Rf_01</strain>
        <tissue evidence="2">Aerial parts of the thallus</tissue>
    </source>
</reference>
<dbReference type="Proteomes" id="UP001605036">
    <property type="component" value="Unassembled WGS sequence"/>
</dbReference>
<gene>
    <name evidence="2" type="ORF">R1flu_021008</name>
</gene>
<keyword evidence="3" id="KW-1185">Reference proteome</keyword>
<sequence>MLILRGQCAMRATAASCGKGRFTVISGPTGVGKSSALAKRLGGESSADDVHVSFPSLPTDFGNLKLRTTLRNVNVRAERDPFAEFSAAFVEEEEDDEEEEEAGSAGMTDAERDAIIAFETGGVGAAVADEDDEDGEDLWEEKSVKDPRVDLPKPKRGKGEAIGNMLTVFLGLLERPFGGDGRMIAATGGAVTERVKEEVEKLRGVDGVDEQFLFEILRVVRLIEMDLQLVSAARKDQTFMERLMQTAMHTKQALDIANSL</sequence>
<accession>A0ABD1ZPM4</accession>
<evidence type="ECO:0000313" key="3">
    <source>
        <dbReference type="Proteomes" id="UP001605036"/>
    </source>
</evidence>
<dbReference type="AlphaFoldDB" id="A0ABD1ZPM4"/>